<dbReference type="GO" id="GO:0003677">
    <property type="term" value="F:DNA binding"/>
    <property type="evidence" value="ECO:0007669"/>
    <property type="project" value="InterPro"/>
</dbReference>
<dbReference type="Proteomes" id="UP000823632">
    <property type="component" value="Unassembled WGS sequence"/>
</dbReference>
<proteinExistence type="predicted"/>
<dbReference type="PROSITE" id="PS50943">
    <property type="entry name" value="HTH_CROC1"/>
    <property type="match status" value="1"/>
</dbReference>
<dbReference type="AlphaFoldDB" id="A0A9D9GXI8"/>
<sequence length="91" mass="10731">MRQRESKKADLIFSLLAKELKTEREKQQKSIRLLAYEFDIQKSLISRLENGINEPKLISLWTLCEALNIKPSELLKRVEEDLPEDFSLIEK</sequence>
<name>A0A9D9GXI8_9BACT</name>
<gene>
    <name evidence="2" type="ORF">IAC76_05095</name>
</gene>
<feature type="domain" description="HTH cro/C1-type" evidence="1">
    <location>
        <begin position="20"/>
        <end position="74"/>
    </location>
</feature>
<protein>
    <submittedName>
        <fullName evidence="2">Helix-turn-helix transcriptional regulator</fullName>
    </submittedName>
</protein>
<dbReference type="SUPFAM" id="SSF47413">
    <property type="entry name" value="lambda repressor-like DNA-binding domains"/>
    <property type="match status" value="1"/>
</dbReference>
<dbReference type="SMART" id="SM00530">
    <property type="entry name" value="HTH_XRE"/>
    <property type="match status" value="1"/>
</dbReference>
<evidence type="ECO:0000313" key="2">
    <source>
        <dbReference type="EMBL" id="MBO8430745.1"/>
    </source>
</evidence>
<reference evidence="2" key="1">
    <citation type="submission" date="2020-10" db="EMBL/GenBank/DDBJ databases">
        <authorList>
            <person name="Gilroy R."/>
        </authorList>
    </citation>
    <scope>NUCLEOTIDE SEQUENCE</scope>
    <source>
        <strain evidence="2">10192</strain>
    </source>
</reference>
<dbReference type="Pfam" id="PF01381">
    <property type="entry name" value="HTH_3"/>
    <property type="match status" value="1"/>
</dbReference>
<dbReference type="InterPro" id="IPR010982">
    <property type="entry name" value="Lambda_DNA-bd_dom_sf"/>
</dbReference>
<comment type="caution">
    <text evidence="2">The sequence shown here is derived from an EMBL/GenBank/DDBJ whole genome shotgun (WGS) entry which is preliminary data.</text>
</comment>
<reference evidence="2" key="2">
    <citation type="journal article" date="2021" name="PeerJ">
        <title>Extensive microbial diversity within the chicken gut microbiome revealed by metagenomics and culture.</title>
        <authorList>
            <person name="Gilroy R."/>
            <person name="Ravi A."/>
            <person name="Getino M."/>
            <person name="Pursley I."/>
            <person name="Horton D.L."/>
            <person name="Alikhan N.F."/>
            <person name="Baker D."/>
            <person name="Gharbi K."/>
            <person name="Hall N."/>
            <person name="Watson M."/>
            <person name="Adriaenssens E.M."/>
            <person name="Foster-Nyarko E."/>
            <person name="Jarju S."/>
            <person name="Secka A."/>
            <person name="Antonio M."/>
            <person name="Oren A."/>
            <person name="Chaudhuri R.R."/>
            <person name="La Ragione R."/>
            <person name="Hildebrand F."/>
            <person name="Pallen M.J."/>
        </authorList>
    </citation>
    <scope>NUCLEOTIDE SEQUENCE</scope>
    <source>
        <strain evidence="2">10192</strain>
    </source>
</reference>
<accession>A0A9D9GXI8</accession>
<evidence type="ECO:0000313" key="3">
    <source>
        <dbReference type="Proteomes" id="UP000823632"/>
    </source>
</evidence>
<dbReference type="InterPro" id="IPR001387">
    <property type="entry name" value="Cro/C1-type_HTH"/>
</dbReference>
<dbReference type="CDD" id="cd00093">
    <property type="entry name" value="HTH_XRE"/>
    <property type="match status" value="1"/>
</dbReference>
<evidence type="ECO:0000259" key="1">
    <source>
        <dbReference type="PROSITE" id="PS50943"/>
    </source>
</evidence>
<dbReference type="Gene3D" id="1.10.260.40">
    <property type="entry name" value="lambda repressor-like DNA-binding domains"/>
    <property type="match status" value="1"/>
</dbReference>
<organism evidence="2 3">
    <name type="scientific">Candidatus Scatousia excrementipullorum</name>
    <dbReference type="NCBI Taxonomy" id="2840936"/>
    <lineage>
        <taxon>Bacteria</taxon>
        <taxon>Candidatus Scatousia</taxon>
    </lineage>
</organism>
<dbReference type="EMBL" id="JADIND010000106">
    <property type="protein sequence ID" value="MBO8430745.1"/>
    <property type="molecule type" value="Genomic_DNA"/>
</dbReference>